<evidence type="ECO:0000313" key="2">
    <source>
        <dbReference type="Proteomes" id="UP000039865"/>
    </source>
</evidence>
<dbReference type="InParanoid" id="A0A078AGP5"/>
<dbReference type="OrthoDB" id="327821at2759"/>
<protein>
    <submittedName>
        <fullName evidence="1">Uncharacterized protein</fullName>
    </submittedName>
</protein>
<organism evidence="1 2">
    <name type="scientific">Stylonychia lemnae</name>
    <name type="common">Ciliate</name>
    <dbReference type="NCBI Taxonomy" id="5949"/>
    <lineage>
        <taxon>Eukaryota</taxon>
        <taxon>Sar</taxon>
        <taxon>Alveolata</taxon>
        <taxon>Ciliophora</taxon>
        <taxon>Intramacronucleata</taxon>
        <taxon>Spirotrichea</taxon>
        <taxon>Stichotrichia</taxon>
        <taxon>Sporadotrichida</taxon>
        <taxon>Oxytrichidae</taxon>
        <taxon>Stylonychinae</taxon>
        <taxon>Stylonychia</taxon>
    </lineage>
</organism>
<dbReference type="Proteomes" id="UP000039865">
    <property type="component" value="Unassembled WGS sequence"/>
</dbReference>
<evidence type="ECO:0000313" key="1">
    <source>
        <dbReference type="EMBL" id="CDW80033.1"/>
    </source>
</evidence>
<proteinExistence type="predicted"/>
<keyword evidence="2" id="KW-1185">Reference proteome</keyword>
<dbReference type="EMBL" id="CCKQ01008576">
    <property type="protein sequence ID" value="CDW80033.1"/>
    <property type="molecule type" value="Genomic_DNA"/>
</dbReference>
<sequence>MFGLLVLDAYNGQMIFSGIGETQSYDEIPNYGALMDKNNSIFVIYQTQTTQQVIIQKFSFDLKHTIWKQLLLSSGKPSVIRYRDSDEQIFALADYYYSKTSSYQRSFSLIKIDSQNASSKFWNIEFTLPDFKNAKTYDLRVEGKYAAGCFYSNQVGGYIAFNEATSQYQLRHFSHSAGFLCLGIYLMPNSSLAFFYRLLNSGVQFRYWITFDPFGEPNNDFDLKTFDYSKLYPSSYQFQYFKSVGWMNFYFIGNDGISRTKGFIESNFPQQTCRTPPLLTSLGPRTKLNPKPTMNTSSKTGVSNGFTNMVIQIFTVDTTKNILTPNGYCKQPVIVSIQNPTSYNSSIICQVNQPCNVVIGKYYSPQNCTDAPKIQYSMIDTSNESFPIFYQQAMNADQINITFNPGYQFIGNRKYKIIAQMLINGSVYTENTDVIFNITVYDICQTSFQFINTPFVQDYYYLIGGSTILIQFEQVSWTPAHCANEIIFTSNLPEFIILNSRT</sequence>
<gene>
    <name evidence="1" type="primary">Contig12440.g13277</name>
    <name evidence="1" type="ORF">STYLEM_9027</name>
</gene>
<dbReference type="AlphaFoldDB" id="A0A078AGP5"/>
<name>A0A078AGP5_STYLE</name>
<accession>A0A078AGP5</accession>
<reference evidence="1 2" key="1">
    <citation type="submission" date="2014-06" db="EMBL/GenBank/DDBJ databases">
        <authorList>
            <person name="Swart Estienne"/>
        </authorList>
    </citation>
    <scope>NUCLEOTIDE SEQUENCE [LARGE SCALE GENOMIC DNA]</scope>
    <source>
        <strain evidence="1 2">130c</strain>
    </source>
</reference>